<organism evidence="1 2">
    <name type="scientific">Ensete ventricosum</name>
    <name type="common">Abyssinian banana</name>
    <name type="synonym">Musa ensete</name>
    <dbReference type="NCBI Taxonomy" id="4639"/>
    <lineage>
        <taxon>Eukaryota</taxon>
        <taxon>Viridiplantae</taxon>
        <taxon>Streptophyta</taxon>
        <taxon>Embryophyta</taxon>
        <taxon>Tracheophyta</taxon>
        <taxon>Spermatophyta</taxon>
        <taxon>Magnoliopsida</taxon>
        <taxon>Liliopsida</taxon>
        <taxon>Zingiberales</taxon>
        <taxon>Musaceae</taxon>
        <taxon>Ensete</taxon>
    </lineage>
</organism>
<reference evidence="1 2" key="1">
    <citation type="submission" date="2022-12" db="EMBL/GenBank/DDBJ databases">
        <title>Chromosome-scale assembly of the Ensete ventricosum genome.</title>
        <authorList>
            <person name="Dussert Y."/>
            <person name="Stocks J."/>
            <person name="Wendawek A."/>
            <person name="Woldeyes F."/>
            <person name="Nichols R.A."/>
            <person name="Borrell J.S."/>
        </authorList>
    </citation>
    <scope>NUCLEOTIDE SEQUENCE [LARGE SCALE GENOMIC DNA]</scope>
    <source>
        <strain evidence="2">cv. Maze</strain>
        <tissue evidence="1">Seeds</tissue>
    </source>
</reference>
<sequence length="108" mass="12554">MRLLRRRVLSASKTWRSRDHEHQCQLESPHQRIDSVEFLMSLEAKEKRRTNLHRIHDHRERPGPTLSTTAITTMQKQSTETVASAMVIDEMFSSGAPSKFNIQLKVDN</sequence>
<keyword evidence="2" id="KW-1185">Reference proteome</keyword>
<evidence type="ECO:0000313" key="2">
    <source>
        <dbReference type="Proteomes" id="UP001222027"/>
    </source>
</evidence>
<evidence type="ECO:0000313" key="1">
    <source>
        <dbReference type="EMBL" id="KAJ8458872.1"/>
    </source>
</evidence>
<name>A0AAV8PTQ3_ENSVE</name>
<comment type="caution">
    <text evidence="1">The sequence shown here is derived from an EMBL/GenBank/DDBJ whole genome shotgun (WGS) entry which is preliminary data.</text>
</comment>
<accession>A0AAV8PTQ3</accession>
<dbReference type="Proteomes" id="UP001222027">
    <property type="component" value="Unassembled WGS sequence"/>
</dbReference>
<dbReference type="AlphaFoldDB" id="A0AAV8PTQ3"/>
<gene>
    <name evidence="1" type="ORF">OPV22_031798</name>
</gene>
<proteinExistence type="predicted"/>
<dbReference type="EMBL" id="JAQQAF010000009">
    <property type="protein sequence ID" value="KAJ8458872.1"/>
    <property type="molecule type" value="Genomic_DNA"/>
</dbReference>
<protein>
    <submittedName>
        <fullName evidence="1">Uncharacterized protein</fullName>
    </submittedName>
</protein>